<proteinExistence type="predicted"/>
<name>A0ABP8V8S3_9GAMM</name>
<reference evidence="5" key="1">
    <citation type="journal article" date="2019" name="Int. J. Syst. Evol. Microbiol.">
        <title>The Global Catalogue of Microorganisms (GCM) 10K type strain sequencing project: providing services to taxonomists for standard genome sequencing and annotation.</title>
        <authorList>
            <consortium name="The Broad Institute Genomics Platform"/>
            <consortium name="The Broad Institute Genome Sequencing Center for Infectious Disease"/>
            <person name="Wu L."/>
            <person name="Ma J."/>
        </authorList>
    </citation>
    <scope>NUCLEOTIDE SEQUENCE [LARGE SCALE GENOMIC DNA]</scope>
    <source>
        <strain evidence="5">JCM 17805</strain>
    </source>
</reference>
<dbReference type="EMBL" id="BAABFL010000451">
    <property type="protein sequence ID" value="GAA4651410.1"/>
    <property type="molecule type" value="Genomic_DNA"/>
</dbReference>
<keyword evidence="3" id="KW-1133">Transmembrane helix</keyword>
<sequence>MASSAIQADGSSPFRIMEENEPSVATTSNARRLSIHDEARPTEIPTGNNESILKKLLEYTIIVLKAVATILILPVVCILSIPVAYIKINVETLINRYKHYKKYHPGTQLFRPQATRYAKNRICEQLQNHYNYIIEFFDTCLYTKNKLEKCLPSRIAADTAEEIANCEKTLDDIMNRIKSLMIDLHRNQRVREQLPKNYTELNESLNAFHNSLDELLQIISKIPAESATTENAVETNRKVSLRVKINVYYRWFSNRYSAFDRYKICPHCCDNSVSPTAEQLPYSLRSLLFTLHKLPYYPIVAPAMGVYRSAQMVLSLIWGTSRPINYFPWHPGEAHRFPFSTPEHKGMEGIYSDPVEALGWTRARAPLETPYLVPVLTVA</sequence>
<keyword evidence="3" id="KW-0472">Membrane</keyword>
<keyword evidence="5" id="KW-1185">Reference proteome</keyword>
<keyword evidence="3" id="KW-0812">Transmembrane</keyword>
<accession>A0ABP8V8S3</accession>
<keyword evidence="1" id="KW-0175">Coiled coil</keyword>
<evidence type="ECO:0000313" key="5">
    <source>
        <dbReference type="Proteomes" id="UP001500604"/>
    </source>
</evidence>
<evidence type="ECO:0000313" key="4">
    <source>
        <dbReference type="EMBL" id="GAA4651410.1"/>
    </source>
</evidence>
<gene>
    <name evidence="4" type="ORF">GCM10023116_36940</name>
</gene>
<comment type="caution">
    <text evidence="4">The sequence shown here is derived from an EMBL/GenBank/DDBJ whole genome shotgun (WGS) entry which is preliminary data.</text>
</comment>
<evidence type="ECO:0000256" key="3">
    <source>
        <dbReference type="SAM" id="Phobius"/>
    </source>
</evidence>
<evidence type="ECO:0000256" key="2">
    <source>
        <dbReference type="SAM" id="MobiDB-lite"/>
    </source>
</evidence>
<feature type="coiled-coil region" evidence="1">
    <location>
        <begin position="156"/>
        <end position="183"/>
    </location>
</feature>
<protein>
    <submittedName>
        <fullName evidence="4">Uncharacterized protein</fullName>
    </submittedName>
</protein>
<dbReference type="RefSeq" id="WP_345197784.1">
    <property type="nucleotide sequence ID" value="NZ_BAABFL010000451.1"/>
</dbReference>
<evidence type="ECO:0000256" key="1">
    <source>
        <dbReference type="SAM" id="Coils"/>
    </source>
</evidence>
<dbReference type="Proteomes" id="UP001500604">
    <property type="component" value="Unassembled WGS sequence"/>
</dbReference>
<organism evidence="4 5">
    <name type="scientific">Kistimonas scapharcae</name>
    <dbReference type="NCBI Taxonomy" id="1036133"/>
    <lineage>
        <taxon>Bacteria</taxon>
        <taxon>Pseudomonadati</taxon>
        <taxon>Pseudomonadota</taxon>
        <taxon>Gammaproteobacteria</taxon>
        <taxon>Oceanospirillales</taxon>
        <taxon>Endozoicomonadaceae</taxon>
        <taxon>Kistimonas</taxon>
    </lineage>
</organism>
<feature type="region of interest" description="Disordered" evidence="2">
    <location>
        <begin position="20"/>
        <end position="44"/>
    </location>
</feature>
<feature type="transmembrane region" description="Helical" evidence="3">
    <location>
        <begin position="62"/>
        <end position="86"/>
    </location>
</feature>